<dbReference type="GO" id="GO:0005874">
    <property type="term" value="C:microtubule"/>
    <property type="evidence" value="ECO:0007669"/>
    <property type="project" value="UniProtKB-KW"/>
</dbReference>
<dbReference type="GO" id="GO:0051959">
    <property type="term" value="F:dynein light intermediate chain binding"/>
    <property type="evidence" value="ECO:0007669"/>
    <property type="project" value="InterPro"/>
</dbReference>
<feature type="region of interest" description="Disordered" evidence="14">
    <location>
        <begin position="2290"/>
        <end position="2310"/>
    </location>
</feature>
<organism evidence="17">
    <name type="scientific">Lamprotornis superbus</name>
    <dbReference type="NCBI Taxonomy" id="245042"/>
    <lineage>
        <taxon>Eukaryota</taxon>
        <taxon>Metazoa</taxon>
        <taxon>Chordata</taxon>
        <taxon>Craniata</taxon>
        <taxon>Vertebrata</taxon>
        <taxon>Euteleostomi</taxon>
        <taxon>Archelosauria</taxon>
        <taxon>Archosauria</taxon>
        <taxon>Dinosauria</taxon>
        <taxon>Saurischia</taxon>
        <taxon>Theropoda</taxon>
        <taxon>Coelurosauria</taxon>
        <taxon>Aves</taxon>
        <taxon>Neognathae</taxon>
        <taxon>Neoaves</taxon>
        <taxon>Telluraves</taxon>
        <taxon>Australaves</taxon>
        <taxon>Passeriformes</taxon>
        <taxon>Sturnidae</taxon>
        <taxon>Lamprotornis</taxon>
    </lineage>
</organism>
<dbReference type="FunFam" id="1.10.472.130:FF:000002">
    <property type="entry name" value="Cytoplasmic dynein heavy chain 1"/>
    <property type="match status" value="1"/>
</dbReference>
<dbReference type="FunFam" id="1.20.920.20:FF:000002">
    <property type="entry name" value="Cytoplasmic dynein 1 heavy chain"/>
    <property type="match status" value="1"/>
</dbReference>
<feature type="domain" description="AAA+ ATPase" evidence="16">
    <location>
        <begin position="2802"/>
        <end position="2968"/>
    </location>
</feature>
<dbReference type="Pfam" id="PF12775">
    <property type="entry name" value="AAA_7"/>
    <property type="match status" value="1"/>
</dbReference>
<dbReference type="FunFam" id="3.40.50.300:FF:000122">
    <property type="entry name" value="Cytoplasmic dynein 1 heavy chain"/>
    <property type="match status" value="1"/>
</dbReference>
<dbReference type="Proteomes" id="UP000618051">
    <property type="component" value="Unassembled WGS sequence"/>
</dbReference>
<dbReference type="InterPro" id="IPR035706">
    <property type="entry name" value="AAA_9"/>
</dbReference>
<dbReference type="FunFam" id="3.40.50.300:FF:000373">
    <property type="entry name" value="Cytoplasmic dynein heavy chain 2"/>
    <property type="match status" value="1"/>
</dbReference>
<dbReference type="PANTHER" id="PTHR46532:SF13">
    <property type="entry name" value="CYTOPLASMIC DYNEIN 1 HEAVY CHAIN 1"/>
    <property type="match status" value="1"/>
</dbReference>
<keyword evidence="15" id="KW-0472">Membrane</keyword>
<dbReference type="InterPro" id="IPR004273">
    <property type="entry name" value="Dynein_heavy_D6_P-loop"/>
</dbReference>
<dbReference type="InterPro" id="IPR041658">
    <property type="entry name" value="AAA_lid_11"/>
</dbReference>
<feature type="coiled-coil region" evidence="13">
    <location>
        <begin position="3078"/>
        <end position="3126"/>
    </location>
</feature>
<dbReference type="Gene3D" id="1.20.920.30">
    <property type="match status" value="1"/>
</dbReference>
<keyword evidence="7" id="KW-0067">ATP-binding</keyword>
<dbReference type="GO" id="GO:0008569">
    <property type="term" value="F:minus-end-directed microtubule motor activity"/>
    <property type="evidence" value="ECO:0007669"/>
    <property type="project" value="InterPro"/>
</dbReference>
<keyword evidence="15" id="KW-0812">Transmembrane</keyword>
<evidence type="ECO:0000256" key="14">
    <source>
        <dbReference type="SAM" id="MobiDB-lite"/>
    </source>
</evidence>
<dbReference type="FunFam" id="1.10.8.710:FF:000005">
    <property type="entry name" value="Cytoplasmic dynein heavy chain 1"/>
    <property type="match status" value="1"/>
</dbReference>
<dbReference type="Pfam" id="PF18198">
    <property type="entry name" value="AAA_lid_11"/>
    <property type="match status" value="1"/>
</dbReference>
<evidence type="ECO:0000256" key="5">
    <source>
        <dbReference type="ARBA" id="ARBA00022737"/>
    </source>
</evidence>
<keyword evidence="8" id="KW-0243">Dynein</keyword>
<dbReference type="FunFam" id="3.10.490.20:FF:000004">
    <property type="entry name" value="Cytoplasmic dynein heavy chain 2"/>
    <property type="match status" value="1"/>
</dbReference>
<dbReference type="InterPro" id="IPR013602">
    <property type="entry name" value="Dynein_heavy_linker"/>
</dbReference>
<dbReference type="Gene3D" id="1.10.8.720">
    <property type="entry name" value="Region D6 of dynein motor"/>
    <property type="match status" value="1"/>
</dbReference>
<comment type="caution">
    <text evidence="17">The sequence shown here is derived from an EMBL/GenBank/DDBJ whole genome shotgun (WGS) entry which is preliminary data.</text>
</comment>
<dbReference type="InterPro" id="IPR013594">
    <property type="entry name" value="Dynein_heavy_tail"/>
</dbReference>
<dbReference type="InterPro" id="IPR041228">
    <property type="entry name" value="Dynein_C"/>
</dbReference>
<dbReference type="Gene3D" id="1.10.472.130">
    <property type="match status" value="1"/>
</dbReference>
<dbReference type="FunFam" id="3.40.50.300:FF:002655">
    <property type="entry name" value="Dynein cytoplasmic 1 heavy chain 1"/>
    <property type="match status" value="1"/>
</dbReference>
<dbReference type="InterPro" id="IPR026983">
    <property type="entry name" value="DHC"/>
</dbReference>
<dbReference type="InterPro" id="IPR024743">
    <property type="entry name" value="Dynein_HC_stalk"/>
</dbReference>
<feature type="domain" description="AAA+ ATPase" evidence="16">
    <location>
        <begin position="1801"/>
        <end position="1945"/>
    </location>
</feature>
<evidence type="ECO:0000256" key="9">
    <source>
        <dbReference type="ARBA" id="ARBA00023054"/>
    </source>
</evidence>
<dbReference type="Pfam" id="PF22597">
    <property type="entry name" value="DYN_lid"/>
    <property type="match status" value="1"/>
</dbReference>
<evidence type="ECO:0000256" key="6">
    <source>
        <dbReference type="ARBA" id="ARBA00022741"/>
    </source>
</evidence>
<dbReference type="PANTHER" id="PTHR46532">
    <property type="entry name" value="MALE FERTILITY FACTOR KL5"/>
    <property type="match status" value="1"/>
</dbReference>
<feature type="domain" description="AAA+ ATPase" evidence="16">
    <location>
        <begin position="2487"/>
        <end position="2637"/>
    </location>
</feature>
<feature type="domain" description="AAA+ ATPase" evidence="16">
    <location>
        <begin position="2116"/>
        <end position="2267"/>
    </location>
</feature>
<dbReference type="InterPro" id="IPR042219">
    <property type="entry name" value="AAA_lid_11_sf"/>
</dbReference>
<keyword evidence="5" id="KW-0677">Repeat</keyword>
<dbReference type="Pfam" id="PF12780">
    <property type="entry name" value="AAA_8"/>
    <property type="match status" value="1"/>
</dbReference>
<keyword evidence="6" id="KW-0547">Nucleotide-binding</keyword>
<reference evidence="17" key="1">
    <citation type="submission" date="2020-10" db="EMBL/GenBank/DDBJ databases">
        <title>Feather gene expression reveals the developmental basis of iridescence in African starlings.</title>
        <authorList>
            <person name="Rubenstein D.R."/>
        </authorList>
    </citation>
    <scope>NUCLEOTIDE SEQUENCE</scope>
    <source>
        <strain evidence="17">SS15</strain>
        <tissue evidence="17">Liver</tissue>
    </source>
</reference>
<dbReference type="InterPro" id="IPR054354">
    <property type="entry name" value="DYNC2H1-like_lid"/>
</dbReference>
<dbReference type="Pfam" id="PF03028">
    <property type="entry name" value="Dynein_heavy"/>
    <property type="match status" value="1"/>
</dbReference>
<dbReference type="InterPro" id="IPR042228">
    <property type="entry name" value="Dynein_linker_3"/>
</dbReference>
<keyword evidence="4" id="KW-0493">Microtubule</keyword>
<evidence type="ECO:0000256" key="1">
    <source>
        <dbReference type="ARBA" id="ARBA00004245"/>
    </source>
</evidence>
<reference evidence="18" key="3">
    <citation type="submission" date="2022-01" db="EMBL/GenBank/DDBJ databases">
        <authorList>
            <person name="Rubenstein D.R."/>
        </authorList>
    </citation>
    <scope>NUCLEOTIDE SEQUENCE</scope>
    <source>
        <strain evidence="18">SS15</strain>
        <tissue evidence="18">Liver</tissue>
    </source>
</reference>
<keyword evidence="9 13" id="KW-0175">Coiled coil</keyword>
<evidence type="ECO:0000313" key="18">
    <source>
        <dbReference type="EMBL" id="KAI1237594.1"/>
    </source>
</evidence>
<evidence type="ECO:0000256" key="11">
    <source>
        <dbReference type="ARBA" id="ARBA00023212"/>
    </source>
</evidence>
<dbReference type="Pfam" id="PF08385">
    <property type="entry name" value="DHC_N1"/>
    <property type="match status" value="1"/>
</dbReference>
<dbReference type="Pfam" id="PF12781">
    <property type="entry name" value="AAA_9"/>
    <property type="match status" value="1"/>
</dbReference>
<dbReference type="FunFam" id="1.10.8.720:FF:000003">
    <property type="entry name" value="Cytoplasmic dynein heavy chain 2"/>
    <property type="match status" value="1"/>
</dbReference>
<gene>
    <name evidence="18" type="ORF">IHE44_0013676</name>
    <name evidence="17" type="ORF">IHE44_003590</name>
</gene>
<dbReference type="InterPro" id="IPR003593">
    <property type="entry name" value="AAA+_ATPase"/>
</dbReference>
<dbReference type="CDD" id="cd00009">
    <property type="entry name" value="AAA"/>
    <property type="match status" value="2"/>
</dbReference>
<proteinExistence type="inferred from homology"/>
<dbReference type="FunFam" id="3.40.50.300:FF:000071">
    <property type="entry name" value="Cytoplasmic dynein heavy chain 1"/>
    <property type="match status" value="1"/>
</dbReference>
<dbReference type="FunFam" id="1.20.140.100:FF:000002">
    <property type="entry name" value="Cytoplasmic dynein heavy chain 1"/>
    <property type="match status" value="1"/>
</dbReference>
<dbReference type="InterPro" id="IPR043160">
    <property type="entry name" value="Dynein_C_barrel"/>
</dbReference>
<evidence type="ECO:0000256" key="4">
    <source>
        <dbReference type="ARBA" id="ARBA00022701"/>
    </source>
</evidence>
<evidence type="ECO:0000256" key="2">
    <source>
        <dbReference type="ARBA" id="ARBA00008887"/>
    </source>
</evidence>
<dbReference type="Gene3D" id="1.10.8.1220">
    <property type="match status" value="1"/>
</dbReference>
<dbReference type="Pfam" id="PF17852">
    <property type="entry name" value="Dynein_AAA_lid"/>
    <property type="match status" value="1"/>
</dbReference>
<dbReference type="FunFam" id="3.20.180.20:FF:000002">
    <property type="entry name" value="Cytoplasmic dynein heavy chain 1"/>
    <property type="match status" value="1"/>
</dbReference>
<dbReference type="InterPro" id="IPR043157">
    <property type="entry name" value="Dynein_AAA1S"/>
</dbReference>
<dbReference type="Pfam" id="PF12774">
    <property type="entry name" value="AAA_6"/>
    <property type="match status" value="1"/>
</dbReference>
<dbReference type="EMBL" id="JADDUC020000007">
    <property type="protein sequence ID" value="KAI1237594.1"/>
    <property type="molecule type" value="Genomic_DNA"/>
</dbReference>
<evidence type="ECO:0000256" key="12">
    <source>
        <dbReference type="ARBA" id="ARBA00033439"/>
    </source>
</evidence>
<keyword evidence="3" id="KW-0963">Cytoplasm</keyword>
<evidence type="ECO:0000256" key="7">
    <source>
        <dbReference type="ARBA" id="ARBA00022840"/>
    </source>
</evidence>
<dbReference type="GO" id="GO:0045505">
    <property type="term" value="F:dynein intermediate chain binding"/>
    <property type="evidence" value="ECO:0007669"/>
    <property type="project" value="InterPro"/>
</dbReference>
<dbReference type="EMBL" id="JADDUC010000017">
    <property type="protein sequence ID" value="KAG0126744.1"/>
    <property type="molecule type" value="Genomic_DNA"/>
</dbReference>
<name>A0A835NYR1_9PASS</name>
<dbReference type="Gene3D" id="1.20.1270.280">
    <property type="match status" value="1"/>
</dbReference>
<dbReference type="OrthoDB" id="14187at2759"/>
<dbReference type="InterPro" id="IPR035699">
    <property type="entry name" value="AAA_6"/>
</dbReference>
<evidence type="ECO:0000256" key="8">
    <source>
        <dbReference type="ARBA" id="ARBA00023017"/>
    </source>
</evidence>
<dbReference type="Pfam" id="PF12777">
    <property type="entry name" value="MT"/>
    <property type="match status" value="1"/>
</dbReference>
<dbReference type="Gene3D" id="1.10.8.710">
    <property type="match status" value="1"/>
</dbReference>
<dbReference type="FunFam" id="1.20.58.1120:FF:000003">
    <property type="entry name" value="Cytoplasmic dynein heavy chain 1"/>
    <property type="match status" value="1"/>
</dbReference>
<dbReference type="Gene3D" id="3.40.50.300">
    <property type="entry name" value="P-loop containing nucleotide triphosphate hydrolases"/>
    <property type="match status" value="6"/>
</dbReference>
<evidence type="ECO:0000256" key="3">
    <source>
        <dbReference type="ARBA" id="ARBA00022490"/>
    </source>
</evidence>
<dbReference type="Pfam" id="PF08393">
    <property type="entry name" value="DHC_N2"/>
    <property type="match status" value="1"/>
</dbReference>
<dbReference type="Gene3D" id="6.10.140.1060">
    <property type="match status" value="1"/>
</dbReference>
<feature type="coiled-coil region" evidence="13">
    <location>
        <begin position="1089"/>
        <end position="1116"/>
    </location>
</feature>
<dbReference type="Gene3D" id="1.20.140.100">
    <property type="entry name" value="Dynein heavy chain, N-terminal domain 2"/>
    <property type="match status" value="1"/>
</dbReference>
<evidence type="ECO:0000313" key="19">
    <source>
        <dbReference type="Proteomes" id="UP000618051"/>
    </source>
</evidence>
<evidence type="ECO:0000313" key="17">
    <source>
        <dbReference type="EMBL" id="KAG0126744.1"/>
    </source>
</evidence>
<dbReference type="InterPro" id="IPR024317">
    <property type="entry name" value="Dynein_heavy_chain_D4_dom"/>
</dbReference>
<evidence type="ECO:0000256" key="13">
    <source>
        <dbReference type="SAM" id="Coils"/>
    </source>
</evidence>
<dbReference type="InterPro" id="IPR027417">
    <property type="entry name" value="P-loop_NTPase"/>
</dbReference>
<dbReference type="GO" id="GO:0005858">
    <property type="term" value="C:axonemal dynein complex"/>
    <property type="evidence" value="ECO:0007669"/>
    <property type="project" value="TreeGrafter"/>
</dbReference>
<dbReference type="Gene3D" id="1.20.920.20">
    <property type="match status" value="2"/>
</dbReference>
<dbReference type="FunFam" id="1.10.8.1220:FF:000002">
    <property type="entry name" value="cytoplasmic dynein 1 heavy chain 1-like"/>
    <property type="match status" value="1"/>
</dbReference>
<comment type="subcellular location">
    <subcellularLocation>
        <location evidence="1">Cytoplasm</location>
        <location evidence="1">Cytoskeleton</location>
    </subcellularLocation>
</comment>
<accession>A0A835NYR1</accession>
<keyword evidence="19" id="KW-1185">Reference proteome</keyword>
<feature type="coiled-coil region" evidence="13">
    <location>
        <begin position="3275"/>
        <end position="3372"/>
    </location>
</feature>
<reference evidence="18 19" key="2">
    <citation type="journal article" date="2021" name="J. Hered.">
        <title>Feather Gene Expression Elucidates the Developmental Basis of Plumage Iridescence in African Starlings.</title>
        <authorList>
            <person name="Rubenstein D.R."/>
            <person name="Corvelo A."/>
            <person name="MacManes M.D."/>
            <person name="Maia R."/>
            <person name="Narzisi G."/>
            <person name="Rousaki A."/>
            <person name="Vandenabeele P."/>
            <person name="Shawkey M.D."/>
            <person name="Solomon J."/>
        </authorList>
    </citation>
    <scope>NUCLEOTIDE SEQUENCE [LARGE SCALE GENOMIC DNA]</scope>
    <source>
        <strain evidence="18">SS15</strain>
    </source>
</reference>
<evidence type="ECO:0000256" key="15">
    <source>
        <dbReference type="SAM" id="Phobius"/>
    </source>
</evidence>
<comment type="similarity">
    <text evidence="2">Belongs to the dynein heavy chain family.</text>
</comment>
<dbReference type="InterPro" id="IPR042222">
    <property type="entry name" value="Dynein_2_N"/>
</dbReference>
<feature type="non-terminal residue" evidence="17">
    <location>
        <position position="1"/>
    </location>
</feature>
<sequence length="5123" mass="584909">MENVADVSVLQKHLRKLVPLLLEDGGEAPAALEAALEEKGAVEHMRKFLSDPQVHTVLVERSTLKEDVGDEGEEEKEFISYSISTDIHYGIKSNSLAFIKRTAVIDADKPVSSQLRVLTLSEDSPYETLHSFISNAVAPFFKSYIRESGKADRDGDKMAPSVEKKIAELEMGLLHLQQNIEIPEISLPIHATITNVAKQCYERGEKPKVTDFGEKAEDPLFLNQLQSGVNRWIREIQKVTKLDRDPASGTALQEISFWLNLERALYRIQEKRESPEVLLTLDILKHGKRFHATVSFDTDTGLKQALETVNDYNPLMKDFPLNDLLSATELDKIRQALVAIFTHLRKIRNTKYPIQRALRLVEAISRDLSSQLLKVLGTRKLMHVAYEEFEKVMVACFEVFQTWDDEYEKLQVLLRDIVKRKREENLKMVWRINPAHRKLQSRLDQMRKFRRQHEQLRAVIVRVLRPQVTAVAQQNQGEVPEPQDMKVAEVLFDAADANAIEEVNLAYENVKEVDGLDVSKEGTEAWEAAMKRYDERIDRVETRITARLRDQLGTAKNANEMFRIFSRFNALFVRPHIRGAIREYQTQLIQRVKDDIESLHDKFKVQYPQSQACKMSHVRDLPPVSGSIIWAKQIDRQLTAYMKRVEDVLGKGWENHVEGQKLKQDGDSFRMKLNTQEIFDDWARKVQQRNLGVSGRIFTIESTRVRGRTGNVLKLKVNFLPEIITLSKEVRNLKWLGFRVPLAIVNKAHQANQLYPFAISLIESVRTYERTCEKVEERNTISLLVAGLKKEVQALIAEGIALVWESYKLDPYVQRLAETVFSFQEKIERILGVRLQAGLRAWTQVLLGQADDKAEVDMDTDAPQVSHKPGGEPKIKNIVHELRITNQVIYLNPPIEDCRYKLYQEMFSWKMVILSLPRIQSQRYQVGVHYELSEEEKFYRNALTRMPDGPAALEESYSAVMGIVTEVEQYVKYQCLWDMQAENIYNRLGEDLNKWQALLVQIRKARGTFDNAETRKEFGPVVIDYGKVQSKVNLKYDSWHKEVLSKFGQMLGQNMTEFHSQISKSRQELEQHSVDTASTSDAVTFITYVQSLKRKIKQFEKQVELYRNGQRLLEKQRFQFPSSWLYIDNIEGEWGAFNDIMRRKDSAIQQQVANLQMKIVQEDRAVESRTTDLLTDWEKTKPVTGNLRPEEALQALTIYEGKFGRLKDDREKCAKAKEALELTDTGLLSGSEERVQVALEELQDLKGVWSELSKVWEQIDQMKEQPWVSVQPRKLRQNLDGLLNQLKNFPARLRQYASYEYVQRLLKGYMKINMLVIELKSEALKDRHWKQLMKRLHVNWVVSELTLGQIWDVDLQRNEAIVKDVLLIREVWNTYELDLVNYQNKCRLIRGWDDLFNKVKEHINSVSAMKLSPYYKVFEEDALSWEDKLNRIMALFDVWIDVQRRWVYLEGIFTGSADIKHLLPVETQRFQSISTEFLALMKKVSKSPLVMDVLNIQGVQRSLERLADLLGKIQKALGEYLERERSSFPRFYFVGDEDLLEIIGNSKNVAKLQKHFKKMFAGVSSIILNEDNSVVLGISSREGEEVLFKTPVSITEHPKINEWLTLVEKEMRVTLAKLLAESVTEVEIFGKATSIDPAVYISWIDKYQAQLVVLSAQIAWSENVESALNGGGGDNSPLQSVLANVEVTLNVLADSVLMEQPPLRRRKLEHLITELVHQRDVTRSLIKSKIDNSKSFEWLSQMRFYFDPKQTDVLQQLSIQMANAKFNYGFEYLGVQDKLVQTPLTDRCYLTMTQALEARLGGSPFGPAGTGKTESVKALGHQLGRFVLVFNCDETFDFQAMGRIFVGLCQVGAWGCFDEFNRLEERMLSAVSQQVQCIQEALREHSNPNYDKTATPITCELLNKQVKVSPDMAIFITMNPGYAGRSNLPDNLKKLFRSLAMTKPDRQLIAQVMLYSQGFRTAEVLANKIVPFFKLCDEQLSSQSHYDFGLRALKSVLVSAGNVKRERIQKIKREKEERGEVVDEGEIAENLPEQEILIQSVCETMVPKLVAEDIPLLFSLLSDVFPGVQYHRGEMTALREELKKVCQEMYLTYGDGEEVGGMWVEKVLQLYQITQINHGLMMVGPSGSGKSMAWRVLLKALERLEGVEGVAHIIDPKAISKDHLYGTLDPNTREWTDGLFTHVLRKIIDNVRGELQKRQWIIFDGDVDPEWVENLNSVLDDNKLLTLPNGERLSLPPNVRIMFEVQDLKYATLATVSRCGMVWFSEDVLSTDMIFNNFLARLRSIPLDEGEEEAQRRRKGKEDEGEEAASPMLQIQRDAATIMQPYFTSNGLVTKALEHAFKLEHIMDLTRLRCLGSLFSMLHQACRNVAQYNANHPDFPMQIDQLERYIQRYLVYAILWSLSGDSRLKMRAELGEYIRRITTVPLPTAPNIPIIDYEVSITGEWVPWQSKVPQIEVETHKVAAPDVVVPTLDTVRHEALLYTWLAEHKPLVLCGPPGSGKTMTLFSALRALPDMEVVGLNFSSATTPELLLKTFDHYCEYRRTPNGVVLAPVQLGKWLVLFCDEINLPDMDKYGTQRVISFIRQMVEHGGFYRTSDQTWVKLERIQFVGACNPPTDPGRKPLSHRFLRHVPVVYVDYPGPASLTQIYGTFNRAMLRLIPSLRTYAEPLTAAMVEFYTMSQERFTQDTQPHYIYSPREMTRWVRGIFEALRPLETLPVEGLIRIWAHEALRLFQDRLVEDEERRWTDENIDMDYIPVDQEELRDYVKARLKVFYEEELDVPLVLFNEVLDHVLRIDRIFRQPQGHLLLIGVSGAGKTTLSRFVAWMNGLSVYQIKVHRKYTGEDFDEDLRTVLRRSGCKNEKIAFIMDESNVLDSGFLERMNTLLANGEVPGLFEGDEYATLMTQCKEGAQKEGLMLDSHEELYKWFTSQVIRNLHVVFTMNPSSEGLKDRAATSPALFNRCVLNWFGDWSTEALYQVGKEFTSKMDLEKPNYIVPDYMPVVYDKLPQPPSHREAIVNSCVFVHQTLHQANARLAKRGGRTMAITPRHYLDFINHYANLFNEKRSELEEQQMHLNVGLRKIKETVDQVEELRRDLRIKSQELEVKNAAANDKLKKMVKDQQEAEKKKVMSQEIQEQLHKQQEVIADKQMSVKEDLDKVEPAVIEAQNAVKSIKKQHLVEVRSMANPPAAVKLALESICLLLGESTTDWKQIRSIIMRENFIPTIVNFSAEEISDAIREKMKKNYLSNPSYNYEIVNRASLACGPMVKWAIAQLNYADMLKRVEPLRNELQKLEDDAKDNQQKANEVEQMIRDLEASIARYKEEYAVLISEAQAIKADLAAVEAKVNRSTALLKSLSAERERWEKTSETFKNQMSTIAGDCLLSGAFIAYAGYFDQQMRQNLFTTWSHHLQQANIQFRTDIARTEYLSNADERLRWQASSLPADDLCTENAIMLKRFNRYPLIIDPSGQATEFIMNEYKDRKITRTSFLDDAFRKNLESALRFGNPLLVQDVESYDPVLNPVLNREVRRTGGRVLITLGDQDIDLSPSFVIFLSTRDPTVEFPPDLCSRVTFVNFTVTRSSLQSQCLNEVLKAERPDVDEKRSDLLKLQGEFQLRLRQLEKSLLQALNEVKGRILDDDTIITTLENLKKEAAEVTRKVEETDIVMQEVETVSQQYLPLSTACSSIYFTMESLKQIHFLYQYSLQFFLDIYHNVLYENPNLKGITDHTHRLSIITKDLFQVAFNRVARGMLHQDHITFAMLLARIKLKGTIGEPTYDAEFQHFLRGKEIVLNTASLPKINGLTQFCIWLDSSSPEQTVPYLWTEEKPATPIGQAIHRLLLIQAFRPDRLLAMAHTFVSTNLGESFMSIMEQPLDLTHIVDTEVNYLFLKCLVPPCMSSTRKETLGLLYSYIYLVIDSYPFQLLGAQVKPNTPVLMCSVPGYDASGHVEDLAAEQNTQITSIAIGSAEGFNQADKAINTAVKSGRWVMLKNVHLAPGWLMQLEKKLHSLQPHACFRLFLTMEINPKVPVNLLRAGRIFVFEPPPGVKANMLRTFSSIPVSRMCKSPNERARLYFLLAWFHAIIQERLRYAPLGWSKKYEFGESDLRSACDTGRQNISPDKIPWSALKTLMAQSIYGGRIDNEFDQRLLNTFLERLFTTLSFDSEFKLACKVDGHKDIQMPDGIRREEFVQWVEMLPDTQTPSWLGLPNNAEKVLLTTQGIDMISKMLKMQMLEDEDDLAYAETEKKTRTDSTSDGRPAWMRTLHTTASNWLHLIPQTLNHLKRTVENIKDPLFRFFEREVKMGAKLLQDVRQDLADVVQVCEGKKKQTNYLRTLINELVKGILPRSWSHYTVPAGMTVIQWVSDFSERIKQLQNISQAAASGGAKELKNIHVCLGGLFVPEAYITATRQYVAQANSWSLEELCLEVNVTTTQNAVLDACSFGVTEASGTKWAMSNEKDAVVAKVNTHFLKLQGATCSNNKLSLSNAISTVLPITQLRWIKQTNADKKANVVTLPVYLNFTRADLIFTVDFEIATKEDPRSFYERGVAVLCTEPDLMKGANLVHKLMHSWILILKEHIPMSRYCPMWLTFPLTSLLSYRVFSMLCETVALKVKSSLGRSDTARAKHDMKKVPDKPELFAAKGLFFFPSSTNPCQVTLWNKNPLFSFNYGLLCHCAITASCKQGLWSSAWSGVSPLGVNASVAGGSNRAFWRPGNSRAALQSFTACISLTFGGLGKDSSSSEVSASSKGIAFEALFVHTSGLGTTYLREVNIRHFPACRETPFRKQTSGTKSHKGKELNSKKSGKVLLGKDPPQVLRHCQSVPCCFQCEGGELSTTETKQGSGIWAQQETKGFIRGAEVQACLTETQSSSASPKSTEILQSWPGTCLSTLSESSQLFVHAGTCASPRATLPSWTSSLVKQWQIPGRQLLQVTKQSDSHGPTVRINSKEFYPQIKCFVLHSSISHKINNPTICLGCSLLRLKEELDTHQGTTSPSEHFSQSLPLPWIQTQTLCLTLLCTSAAEEERKEIPLNAEVMSFSKPSPSEASLSFQISHSCGADWVVQVRHKGKIEASLITPHPQKHKEKQTRTCLVLAKNGYFRFMSNSTVFFFSLHCGSLCFFAFGGPTAQK</sequence>
<keyword evidence="11" id="KW-0206">Cytoskeleton</keyword>
<dbReference type="Gene3D" id="3.10.490.20">
    <property type="match status" value="1"/>
</dbReference>
<dbReference type="Gene3D" id="1.20.58.1120">
    <property type="match status" value="1"/>
</dbReference>
<dbReference type="InterPro" id="IPR041466">
    <property type="entry name" value="Dynein_AAA5_ext"/>
</dbReference>
<dbReference type="SUPFAM" id="SSF52540">
    <property type="entry name" value="P-loop containing nucleoside triphosphate hydrolases"/>
    <property type="match status" value="4"/>
</dbReference>
<evidence type="ECO:0000259" key="16">
    <source>
        <dbReference type="SMART" id="SM00382"/>
    </source>
</evidence>
<dbReference type="SMART" id="SM00382">
    <property type="entry name" value="AAA"/>
    <property type="match status" value="4"/>
</dbReference>
<protein>
    <recommendedName>
        <fullName evidence="12">Dynein heavy chain, cytosolic</fullName>
    </recommendedName>
</protein>
<dbReference type="FunFam" id="1.20.1270.280:FF:000004">
    <property type="entry name" value="Cytoplasmic dynein heavy chain 2"/>
    <property type="match status" value="1"/>
</dbReference>
<dbReference type="Gene3D" id="3.20.180.20">
    <property type="entry name" value="Dynein heavy chain, N-terminal domain 2"/>
    <property type="match status" value="1"/>
</dbReference>
<feature type="transmembrane region" description="Helical" evidence="15">
    <location>
        <begin position="5092"/>
        <end position="5116"/>
    </location>
</feature>
<evidence type="ECO:0000256" key="10">
    <source>
        <dbReference type="ARBA" id="ARBA00023175"/>
    </source>
</evidence>
<dbReference type="FunFam" id="3.40.50.300:FF:000517">
    <property type="entry name" value="Cytoplasmic dynein heavy chain 1"/>
    <property type="match status" value="1"/>
</dbReference>
<keyword evidence="10" id="KW-0505">Motor protein</keyword>
<keyword evidence="15" id="KW-1133">Transmembrane helix</keyword>
<dbReference type="GO" id="GO:0007018">
    <property type="term" value="P:microtubule-based movement"/>
    <property type="evidence" value="ECO:0007669"/>
    <property type="project" value="InterPro"/>
</dbReference>
<dbReference type="Gene3D" id="1.10.287.2620">
    <property type="match status" value="1"/>
</dbReference>
<dbReference type="GO" id="GO:0005524">
    <property type="term" value="F:ATP binding"/>
    <property type="evidence" value="ECO:0007669"/>
    <property type="project" value="UniProtKB-KW"/>
</dbReference>
<dbReference type="Pfam" id="PF18199">
    <property type="entry name" value="Dynein_C"/>
    <property type="match status" value="1"/>
</dbReference>
<dbReference type="FunFam" id="3.40.50.300:FF:001956">
    <property type="entry name" value="Dynein cytoplasmic 1 heavy chain 1"/>
    <property type="match status" value="1"/>
</dbReference>